<reference evidence="1 2" key="1">
    <citation type="submission" date="2022-05" db="EMBL/GenBank/DDBJ databases">
        <authorList>
            <consortium name="Genoscope - CEA"/>
            <person name="William W."/>
        </authorList>
    </citation>
    <scope>NUCLEOTIDE SEQUENCE [LARGE SCALE GENOMIC DNA]</scope>
</reference>
<organism evidence="1 2">
    <name type="scientific">Porites evermanni</name>
    <dbReference type="NCBI Taxonomy" id="104178"/>
    <lineage>
        <taxon>Eukaryota</taxon>
        <taxon>Metazoa</taxon>
        <taxon>Cnidaria</taxon>
        <taxon>Anthozoa</taxon>
        <taxon>Hexacorallia</taxon>
        <taxon>Scleractinia</taxon>
        <taxon>Fungiina</taxon>
        <taxon>Poritidae</taxon>
        <taxon>Porites</taxon>
    </lineage>
</organism>
<feature type="non-terminal residue" evidence="1">
    <location>
        <position position="163"/>
    </location>
</feature>
<name>A0ABN8SX49_9CNID</name>
<dbReference type="EMBL" id="CALNXI010004587">
    <property type="protein sequence ID" value="CAH3196119.1"/>
    <property type="molecule type" value="Genomic_DNA"/>
</dbReference>
<accession>A0ABN8SX49</accession>
<gene>
    <name evidence="1" type="ORF">PEVE_00031814</name>
</gene>
<sequence>MDIRDISWNNAKNMRCNHPLLPKSIRLPKQCILNVFNLNEEIVKQDDVGVDYVITEMGKQLKVKSDIKVEYFEEAEDVPDPKELNKEDKNLLIFDDLILAKQNKIEDYYTRGRHSNVDCIYLSQNYFKLPRQTIRENANLFRLFPQDLKNVNHIFNDHVSDDM</sequence>
<proteinExistence type="predicted"/>
<protein>
    <submittedName>
        <fullName evidence="1">Uncharacterized protein</fullName>
    </submittedName>
</protein>
<dbReference type="Proteomes" id="UP001159427">
    <property type="component" value="Unassembled WGS sequence"/>
</dbReference>
<evidence type="ECO:0000313" key="1">
    <source>
        <dbReference type="EMBL" id="CAH3196119.1"/>
    </source>
</evidence>
<keyword evidence="2" id="KW-1185">Reference proteome</keyword>
<evidence type="ECO:0000313" key="2">
    <source>
        <dbReference type="Proteomes" id="UP001159427"/>
    </source>
</evidence>
<comment type="caution">
    <text evidence="1">The sequence shown here is derived from an EMBL/GenBank/DDBJ whole genome shotgun (WGS) entry which is preliminary data.</text>
</comment>